<dbReference type="InterPro" id="IPR009996">
    <property type="entry name" value="YycH"/>
</dbReference>
<evidence type="ECO:0000313" key="3">
    <source>
        <dbReference type="Proteomes" id="UP000662904"/>
    </source>
</evidence>
<feature type="domain" description="Regulatory protein YycH" evidence="1">
    <location>
        <begin position="4"/>
        <end position="428"/>
    </location>
</feature>
<dbReference type="Pfam" id="PF07435">
    <property type="entry name" value="YycH"/>
    <property type="match status" value="1"/>
</dbReference>
<reference evidence="2" key="1">
    <citation type="submission" date="2020-07" db="EMBL/GenBank/DDBJ databases">
        <title>Koleobacter methoxysyntrophicus gen. nov., sp. nov., a novel anaerobic bacterium isolated from deep subsurface oil field and proposal of Koleobacterales ord. nov. in the phylum Firmicutes.</title>
        <authorList>
            <person name="Sakamoto S."/>
            <person name="Tamaki H."/>
        </authorList>
    </citation>
    <scope>NUCLEOTIDE SEQUENCE</scope>
    <source>
        <strain evidence="2">NRmbB1</strain>
    </source>
</reference>
<dbReference type="InterPro" id="IPR042274">
    <property type="entry name" value="YycH/YycI_2"/>
</dbReference>
<dbReference type="AlphaFoldDB" id="A0A8A0RMM1"/>
<name>A0A8A0RMM1_9FIRM</name>
<dbReference type="Gene3D" id="3.30.310.160">
    <property type="entry name" value="YycH protein, domain 2"/>
    <property type="match status" value="1"/>
</dbReference>
<evidence type="ECO:0000313" key="2">
    <source>
        <dbReference type="EMBL" id="QSQ08707.1"/>
    </source>
</evidence>
<sequence>MSREDIKTMVLISLVIMSLFLTSEIWFETASIERSPVTDNNGFVDDNINILDVISPGRVAVHLGEDKIKLLNPVDGKYPKAWLQGINTIKNLLERDKLDTVETVDEKVWQELKKGRCLEFIFDYPFDLEFWGRALNLKKRGNAGIKLSRLLIKENSDSVFIFDGEKQSYHRISTGKNGDIAQLLEEIGNSDEIEEYTELPYSISGLTLEQGIYVPNNPQKISDIKIKGEDIKPDRLAKDFFNDMSIVRKIEEKDGARIYTDGRKGLRIYPTGAVEYNYAITPDKGEYSGDLFDGAKISYSFITTYGGLPKEAYLDEVKTVDHEPKSHIFIYNYRYNGIPVLGEKRAIEVIVTQGEVKNYFRHLEHPVSPLEDSEKLPITPVKALEVVASNLRFLIGVHEDEHSIKDIYPAYYRIGKEQEYIRPVWVIEFKDLKLFVDAVEGKIISGNE</sequence>
<dbReference type="EMBL" id="CP059066">
    <property type="protein sequence ID" value="QSQ08707.1"/>
    <property type="molecule type" value="Genomic_DNA"/>
</dbReference>
<dbReference type="RefSeq" id="WP_206708911.1">
    <property type="nucleotide sequence ID" value="NZ_CP059066.1"/>
</dbReference>
<dbReference type="KEGG" id="kme:H0A61_01050"/>
<accession>A0A8A0RMM1</accession>
<keyword evidence="3" id="KW-1185">Reference proteome</keyword>
<dbReference type="Proteomes" id="UP000662904">
    <property type="component" value="Chromosome"/>
</dbReference>
<organism evidence="2 3">
    <name type="scientific">Koleobacter methoxysyntrophicus</name>
    <dbReference type="NCBI Taxonomy" id="2751313"/>
    <lineage>
        <taxon>Bacteria</taxon>
        <taxon>Bacillati</taxon>
        <taxon>Bacillota</taxon>
        <taxon>Clostridia</taxon>
        <taxon>Koleobacterales</taxon>
        <taxon>Koleobacteraceae</taxon>
        <taxon>Koleobacter</taxon>
    </lineage>
</organism>
<evidence type="ECO:0000259" key="1">
    <source>
        <dbReference type="Pfam" id="PF07435"/>
    </source>
</evidence>
<proteinExistence type="predicted"/>
<gene>
    <name evidence="2" type="ORF">H0A61_01050</name>
</gene>
<protein>
    <recommendedName>
        <fullName evidence="1">Regulatory protein YycH domain-containing protein</fullName>
    </recommendedName>
</protein>